<gene>
    <name evidence="20" type="ORF">A1O1_04375</name>
</gene>
<dbReference type="PANTHER" id="PTHR47470">
    <property type="entry name" value="CHOLESTEROL OXIDASE"/>
    <property type="match status" value="1"/>
</dbReference>
<comment type="caution">
    <text evidence="20">The sequence shown here is derived from an EMBL/GenBank/DDBJ whole genome shotgun (WGS) entry which is preliminary data.</text>
</comment>
<dbReference type="InterPro" id="IPR007867">
    <property type="entry name" value="GMC_OxRtase_C"/>
</dbReference>
<evidence type="ECO:0000259" key="18">
    <source>
        <dbReference type="Pfam" id="PF00890"/>
    </source>
</evidence>
<dbReference type="Gene3D" id="3.40.50.1820">
    <property type="entry name" value="alpha/beta hydrolase"/>
    <property type="match status" value="1"/>
</dbReference>
<evidence type="ECO:0000256" key="4">
    <source>
        <dbReference type="ARBA" id="ARBA00022630"/>
    </source>
</evidence>
<evidence type="ECO:0000256" key="14">
    <source>
        <dbReference type="ARBA" id="ARBA00049744"/>
    </source>
</evidence>
<dbReference type="AlphaFoldDB" id="W9YNK7"/>
<evidence type="ECO:0000256" key="6">
    <source>
        <dbReference type="ARBA" id="ARBA00023002"/>
    </source>
</evidence>
<dbReference type="SUPFAM" id="SSF53474">
    <property type="entry name" value="alpha/beta-Hydrolases"/>
    <property type="match status" value="1"/>
</dbReference>
<dbReference type="EC" id="5.3.3.1" evidence="11"/>
<dbReference type="OrthoDB" id="9974421at2759"/>
<dbReference type="InterPro" id="IPR000172">
    <property type="entry name" value="GMC_OxRdtase_N"/>
</dbReference>
<keyword evidence="3" id="KW-0153">Cholesterol metabolism</keyword>
<dbReference type="GeneID" id="19159258"/>
<feature type="domain" description="Glucose-methanol-choline oxidoreductase N-terminal" evidence="17">
    <location>
        <begin position="182"/>
        <end position="403"/>
    </location>
</feature>
<sequence>MEQDLQKVAGKRGEKKSLIDPDSQTANGSTGTNGYGSSSSNSTEPPQSPFHHVPPYRVGTTEPGGPLSRAQSKLEASDYHGVNNKFPRLSRPVELLRHTYDVVVIGSGYGGGVAASRMARAGQSVCVLERGKERWPGEYPSTLAEAAPEISVSGLFAPGDNPGTPVQIGDPTKLYQLVMGAGQNAFVASGLGGTSLLNANVFLRADDGTMSLPEWPKDLQKPGALDEYYNRASQMLQPEEYPEDFPPLPKLELLRKQAELLGLEKNFKRVPQTTRFENGPNYAGVQMQASALTGMDSTGVNDGSKSSTLVTYMSDAWNWGAEIFCECEARYVKKHPTQEGYLVYFACHTSKRGLFKKNIYHDLMWVHAKKFVFLGAGALGTTEILLRSKALGMKMSSRVGKDMSGNGDILAFGYNTNYDANGLGSPSPSPDRPVGPTITGVIDCRAQPNPLDGFVIEEGAITGALVPVLQGLLESLPGKTFPRHYTLKDKLQHHLARRLSRLYPYAPMGSLEKTQTYLIMSHDSNQAVMSMGTNDKPTLSFLGVGRSDHVKYLNGKLAQATNAVGGTYINSPFFAALGEQEITVHIMGGATISSDDTGVNGAVNQFGQVLQGKGKEVHDGLIVVDGAALPTALGVNPFATITALAERSVEAAAKRKDLRIDLITQNGTLDLFGRPAHPKPMDKELRKADRIIQMAMASDSEGIEFTEVMSGYINIEDQVNTGNETADFAVATDAAQAAGSTARFFLSCHAWDTDELIGRSDHPAMLTGTFTCAGLPGSPFMVLRGAFNLFNEDKRTPDTTNLTYDFDMISTRGEIVHFHGYKIVDRSIAFKPWSTWKATSTLYVTLTKGDRTVGKGTLHILPQDFASELSTFTPHGSTTLSKMFSTVKFLTFFARQVLSNFLGPLGFMQFPTTTYQGYEVNKKPPVETIKVTSTDKIVSTLQRWAPTTTSSQGRKVLFIPGASVDHQIFALPTIKTNAVEYFQAAGYEVFCITHRTGKTPNAQRGFTTYDARLDIQAAFEEIHRLQGSASPIYVIAHCAGSVALSAGLLDGTINSKWISGMTASQVFFNPMFGTVNKVKASLPIPLTKIYKLLAGSWFSCISTEHDSLVQRLLNQVVRLYPAGSPSELCNSVVCHRSELVFGRLWSHKRLNAATHSNLSKFLGGTSMNALSQLMYQGTHGEVTNNILESLVRPENLQRLRGLPILFISGTDNVVYTPENTDKSYTTLTTIFGQGIYQRELFPGYGHLDCWMGAEAVKDVYPTVLAHAESIFNGAARD</sequence>
<feature type="region of interest" description="Disordered" evidence="16">
    <location>
        <begin position="1"/>
        <end position="75"/>
    </location>
</feature>
<dbReference type="SUPFAM" id="SSF51905">
    <property type="entry name" value="FAD/NAD(P)-binding domain"/>
    <property type="match status" value="1"/>
</dbReference>
<evidence type="ECO:0000256" key="16">
    <source>
        <dbReference type="SAM" id="MobiDB-lite"/>
    </source>
</evidence>
<accession>W9YNK7</accession>
<evidence type="ECO:0000256" key="12">
    <source>
        <dbReference type="ARBA" id="ARBA00049645"/>
    </source>
</evidence>
<dbReference type="GO" id="GO:0008203">
    <property type="term" value="P:cholesterol metabolic process"/>
    <property type="evidence" value="ECO:0007669"/>
    <property type="project" value="UniProtKB-KW"/>
</dbReference>
<evidence type="ECO:0000256" key="1">
    <source>
        <dbReference type="ARBA" id="ARBA00001974"/>
    </source>
</evidence>
<evidence type="ECO:0000256" key="5">
    <source>
        <dbReference type="ARBA" id="ARBA00022827"/>
    </source>
</evidence>
<feature type="compositionally biased region" description="Low complexity" evidence="16">
    <location>
        <begin position="27"/>
        <end position="43"/>
    </location>
</feature>
<evidence type="ECO:0000256" key="7">
    <source>
        <dbReference type="ARBA" id="ARBA00023098"/>
    </source>
</evidence>
<keyword evidence="8" id="KW-1207">Sterol metabolism</keyword>
<protein>
    <recommendedName>
        <fullName evidence="14">Cholesterol oxidase</fullName>
        <ecNumber evidence="13">1.1.3.6</ecNumber>
        <ecNumber evidence="11">5.3.3.1</ecNumber>
    </recommendedName>
    <alternativeName>
        <fullName evidence="15">Cholesterol isomerase</fullName>
    </alternativeName>
</protein>
<reference evidence="20 21" key="1">
    <citation type="submission" date="2013-03" db="EMBL/GenBank/DDBJ databases">
        <title>The Genome Sequence of Capronia coronata CBS 617.96.</title>
        <authorList>
            <consortium name="The Broad Institute Genomics Platform"/>
            <person name="Cuomo C."/>
            <person name="de Hoog S."/>
            <person name="Gorbushina A."/>
            <person name="Walker B."/>
            <person name="Young S.K."/>
            <person name="Zeng Q."/>
            <person name="Gargeya S."/>
            <person name="Fitzgerald M."/>
            <person name="Haas B."/>
            <person name="Abouelleil A."/>
            <person name="Allen A.W."/>
            <person name="Alvarado L."/>
            <person name="Arachchi H.M."/>
            <person name="Berlin A.M."/>
            <person name="Chapman S.B."/>
            <person name="Gainer-Dewar J."/>
            <person name="Goldberg J."/>
            <person name="Griggs A."/>
            <person name="Gujja S."/>
            <person name="Hansen M."/>
            <person name="Howarth C."/>
            <person name="Imamovic A."/>
            <person name="Ireland A."/>
            <person name="Larimer J."/>
            <person name="McCowan C."/>
            <person name="Murphy C."/>
            <person name="Pearson M."/>
            <person name="Poon T.W."/>
            <person name="Priest M."/>
            <person name="Roberts A."/>
            <person name="Saif S."/>
            <person name="Shea T."/>
            <person name="Sisk P."/>
            <person name="Sykes S."/>
            <person name="Wortman J."/>
            <person name="Nusbaum C."/>
            <person name="Birren B."/>
        </authorList>
    </citation>
    <scope>NUCLEOTIDE SEQUENCE [LARGE SCALE GENOMIC DNA]</scope>
    <source>
        <strain evidence="20 21">CBS 617.96</strain>
    </source>
</reference>
<evidence type="ECO:0000256" key="9">
    <source>
        <dbReference type="ARBA" id="ARBA00023221"/>
    </source>
</evidence>
<dbReference type="GO" id="GO:0004769">
    <property type="term" value="F:steroid Delta-isomerase activity"/>
    <property type="evidence" value="ECO:0007669"/>
    <property type="project" value="UniProtKB-EC"/>
</dbReference>
<dbReference type="GO" id="GO:0050660">
    <property type="term" value="F:flavin adenine dinucleotide binding"/>
    <property type="evidence" value="ECO:0007669"/>
    <property type="project" value="InterPro"/>
</dbReference>
<organism evidence="20 21">
    <name type="scientific">Capronia coronata CBS 617.96</name>
    <dbReference type="NCBI Taxonomy" id="1182541"/>
    <lineage>
        <taxon>Eukaryota</taxon>
        <taxon>Fungi</taxon>
        <taxon>Dikarya</taxon>
        <taxon>Ascomycota</taxon>
        <taxon>Pezizomycotina</taxon>
        <taxon>Eurotiomycetes</taxon>
        <taxon>Chaetothyriomycetidae</taxon>
        <taxon>Chaetothyriales</taxon>
        <taxon>Herpotrichiellaceae</taxon>
        <taxon>Capronia</taxon>
    </lineage>
</organism>
<evidence type="ECO:0000256" key="10">
    <source>
        <dbReference type="ARBA" id="ARBA00023235"/>
    </source>
</evidence>
<dbReference type="RefSeq" id="XP_007723459.1">
    <property type="nucleotide sequence ID" value="XM_007725269.1"/>
</dbReference>
<evidence type="ECO:0000256" key="8">
    <source>
        <dbReference type="ARBA" id="ARBA00023166"/>
    </source>
</evidence>
<evidence type="ECO:0000256" key="15">
    <source>
        <dbReference type="ARBA" id="ARBA00049778"/>
    </source>
</evidence>
<keyword evidence="7" id="KW-0443">Lipid metabolism</keyword>
<keyword evidence="6" id="KW-0560">Oxidoreductase</keyword>
<dbReference type="EC" id="1.1.3.6" evidence="13"/>
<evidence type="ECO:0000256" key="11">
    <source>
        <dbReference type="ARBA" id="ARBA00038856"/>
    </source>
</evidence>
<keyword evidence="9" id="KW-0753">Steroid metabolism</keyword>
<evidence type="ECO:0000256" key="2">
    <source>
        <dbReference type="ARBA" id="ARBA00010790"/>
    </source>
</evidence>
<dbReference type="Pfam" id="PF05199">
    <property type="entry name" value="GMC_oxred_C"/>
    <property type="match status" value="1"/>
</dbReference>
<evidence type="ECO:0000256" key="13">
    <source>
        <dbReference type="ARBA" id="ARBA00049723"/>
    </source>
</evidence>
<dbReference type="STRING" id="1182541.W9YNK7"/>
<dbReference type="Pfam" id="PF00890">
    <property type="entry name" value="FAD_binding_2"/>
    <property type="match status" value="1"/>
</dbReference>
<dbReference type="GO" id="GO:0016995">
    <property type="term" value="F:cholesterol oxidase activity"/>
    <property type="evidence" value="ECO:0007669"/>
    <property type="project" value="UniProtKB-EC"/>
</dbReference>
<dbReference type="Proteomes" id="UP000019484">
    <property type="component" value="Unassembled WGS sequence"/>
</dbReference>
<keyword evidence="4" id="KW-0285">Flavoprotein</keyword>
<proteinExistence type="inferred from homology"/>
<feature type="domain" description="FAD-dependent oxidoreductase 2 FAD-binding" evidence="18">
    <location>
        <begin position="101"/>
        <end position="133"/>
    </location>
</feature>
<evidence type="ECO:0000256" key="3">
    <source>
        <dbReference type="ARBA" id="ARBA00022548"/>
    </source>
</evidence>
<dbReference type="HOGENOM" id="CLU_002483_0_0_1"/>
<name>W9YNK7_9EURO</name>
<comment type="cofactor">
    <cofactor evidence="1">
        <name>FAD</name>
        <dbReference type="ChEBI" id="CHEBI:57692"/>
    </cofactor>
</comment>
<evidence type="ECO:0000313" key="20">
    <source>
        <dbReference type="EMBL" id="EXJ91265.1"/>
    </source>
</evidence>
<dbReference type="eggNOG" id="ENOG502QSPJ">
    <property type="taxonomic scope" value="Eukaryota"/>
</dbReference>
<dbReference type="InterPro" id="IPR052542">
    <property type="entry name" value="Cholesterol_Oxidase"/>
</dbReference>
<keyword evidence="5" id="KW-0274">FAD</keyword>
<dbReference type="InterPro" id="IPR003953">
    <property type="entry name" value="FAD-dep_OxRdtase_2_FAD-bd"/>
</dbReference>
<keyword evidence="10" id="KW-0413">Isomerase</keyword>
<comment type="pathway">
    <text evidence="12">Steroid metabolism; cholesterol degradation.</text>
</comment>
<dbReference type="InterPro" id="IPR029058">
    <property type="entry name" value="AB_hydrolase_fold"/>
</dbReference>
<keyword evidence="21" id="KW-1185">Reference proteome</keyword>
<evidence type="ECO:0000259" key="19">
    <source>
        <dbReference type="Pfam" id="PF05199"/>
    </source>
</evidence>
<dbReference type="Gene3D" id="3.50.50.60">
    <property type="entry name" value="FAD/NAD(P)-binding domain"/>
    <property type="match status" value="3"/>
</dbReference>
<evidence type="ECO:0000313" key="21">
    <source>
        <dbReference type="Proteomes" id="UP000019484"/>
    </source>
</evidence>
<dbReference type="PANTHER" id="PTHR47470:SF1">
    <property type="entry name" value="FAD-DEPENDENT OXIDOREDUCTASE 2 FAD BINDING DOMAIN-CONTAINING PROTEIN"/>
    <property type="match status" value="1"/>
</dbReference>
<dbReference type="EMBL" id="AMWN01000003">
    <property type="protein sequence ID" value="EXJ91265.1"/>
    <property type="molecule type" value="Genomic_DNA"/>
</dbReference>
<dbReference type="Pfam" id="PF00732">
    <property type="entry name" value="GMC_oxred_N"/>
    <property type="match status" value="1"/>
</dbReference>
<feature type="domain" description="Glucose-methanol-choline oxidoreductase C-terminal" evidence="19">
    <location>
        <begin position="583"/>
        <end position="645"/>
    </location>
</feature>
<dbReference type="InterPro" id="IPR036188">
    <property type="entry name" value="FAD/NAD-bd_sf"/>
</dbReference>
<comment type="similarity">
    <text evidence="2">Belongs to the GMC oxidoreductase family.</text>
</comment>
<evidence type="ECO:0000259" key="17">
    <source>
        <dbReference type="Pfam" id="PF00732"/>
    </source>
</evidence>